<keyword evidence="2" id="KW-1185">Reference proteome</keyword>
<reference evidence="1" key="1">
    <citation type="submission" date="2021-06" db="EMBL/GenBank/DDBJ databases">
        <authorList>
            <person name="Kallberg Y."/>
            <person name="Tangrot J."/>
            <person name="Rosling A."/>
        </authorList>
    </citation>
    <scope>NUCLEOTIDE SEQUENCE</scope>
    <source>
        <strain evidence="1">IA702</strain>
    </source>
</reference>
<gene>
    <name evidence="1" type="ORF">POCULU_LOCUS4900</name>
</gene>
<sequence>MFSVPRQFASHTNALRYRYFRKESVYFVIRKCLSTSDSTITQDHTTNLNKSNAFNLMEANDKAVSVLRNYQAEAYNHLGQSYEEYINDLTAEIIKLTKELEKKNKFIQYLESTKEQYRKFIDKEGFFQMPIHVPEVRVKDLQETSRSFRLGRIRNVRSALEYVRRRMLLKEGKLFKSVEPVDSVLQRLSEEKRFKDMLYHSCKAHRIHIKLVKNCFGNLYHISCKGKHGHRRNIVLYAKYWRKEELLALSVIFDYFNIKFTYWNRAGKETSFPYLPLTPTSKGFCEGV</sequence>
<evidence type="ECO:0000313" key="2">
    <source>
        <dbReference type="Proteomes" id="UP000789572"/>
    </source>
</evidence>
<dbReference type="OrthoDB" id="2437540at2759"/>
<comment type="caution">
    <text evidence="1">The sequence shown here is derived from an EMBL/GenBank/DDBJ whole genome shotgun (WGS) entry which is preliminary data.</text>
</comment>
<organism evidence="1 2">
    <name type="scientific">Paraglomus occultum</name>
    <dbReference type="NCBI Taxonomy" id="144539"/>
    <lineage>
        <taxon>Eukaryota</taxon>
        <taxon>Fungi</taxon>
        <taxon>Fungi incertae sedis</taxon>
        <taxon>Mucoromycota</taxon>
        <taxon>Glomeromycotina</taxon>
        <taxon>Glomeromycetes</taxon>
        <taxon>Paraglomerales</taxon>
        <taxon>Paraglomeraceae</taxon>
        <taxon>Paraglomus</taxon>
    </lineage>
</organism>
<accession>A0A9N9B2L1</accession>
<name>A0A9N9B2L1_9GLOM</name>
<dbReference type="AlphaFoldDB" id="A0A9N9B2L1"/>
<proteinExistence type="predicted"/>
<evidence type="ECO:0000313" key="1">
    <source>
        <dbReference type="EMBL" id="CAG8548526.1"/>
    </source>
</evidence>
<dbReference type="Proteomes" id="UP000789572">
    <property type="component" value="Unassembled WGS sequence"/>
</dbReference>
<protein>
    <submittedName>
        <fullName evidence="1">3367_t:CDS:1</fullName>
    </submittedName>
</protein>
<dbReference type="EMBL" id="CAJVPJ010000681">
    <property type="protein sequence ID" value="CAG8548526.1"/>
    <property type="molecule type" value="Genomic_DNA"/>
</dbReference>